<dbReference type="STRING" id="68231.AQJ30_06915"/>
<dbReference type="RefSeq" id="WP_067229949.1">
    <property type="nucleotide sequence ID" value="NZ_KQ948550.1"/>
</dbReference>
<dbReference type="GeneID" id="91424345"/>
<dbReference type="AlphaFoldDB" id="A0A101R2B8"/>
<evidence type="ECO:0000256" key="1">
    <source>
        <dbReference type="SAM" id="MobiDB-lite"/>
    </source>
</evidence>
<dbReference type="EMBL" id="LMWS01000008">
    <property type="protein sequence ID" value="KUN40382.1"/>
    <property type="molecule type" value="Genomic_DNA"/>
</dbReference>
<protein>
    <submittedName>
        <fullName evidence="2">Uncharacterized protein</fullName>
    </submittedName>
</protein>
<gene>
    <name evidence="2" type="ORF">AQJ30_06915</name>
</gene>
<keyword evidence="3" id="KW-1185">Reference proteome</keyword>
<feature type="region of interest" description="Disordered" evidence="1">
    <location>
        <begin position="1"/>
        <end position="20"/>
    </location>
</feature>
<organism evidence="2 3">
    <name type="scientific">Streptomyces longwoodensis</name>
    <dbReference type="NCBI Taxonomy" id="68231"/>
    <lineage>
        <taxon>Bacteria</taxon>
        <taxon>Bacillati</taxon>
        <taxon>Actinomycetota</taxon>
        <taxon>Actinomycetes</taxon>
        <taxon>Kitasatosporales</taxon>
        <taxon>Streptomycetaceae</taxon>
        <taxon>Streptomyces</taxon>
    </lineage>
</organism>
<feature type="region of interest" description="Disordered" evidence="1">
    <location>
        <begin position="109"/>
        <end position="139"/>
    </location>
</feature>
<reference evidence="2 3" key="1">
    <citation type="submission" date="2015-10" db="EMBL/GenBank/DDBJ databases">
        <title>Draft genome sequence of Streptomyces longwoodensis DSM 41677, type strain for the species Streptomyces longwoodensis.</title>
        <authorList>
            <person name="Ruckert C."/>
            <person name="Winkler A."/>
            <person name="Kalinowski J."/>
            <person name="Kampfer P."/>
            <person name="Glaeser S."/>
        </authorList>
    </citation>
    <scope>NUCLEOTIDE SEQUENCE [LARGE SCALE GENOMIC DNA]</scope>
    <source>
        <strain evidence="2 3">DSM 41677</strain>
    </source>
</reference>
<accession>A0A101R2B8</accession>
<evidence type="ECO:0000313" key="3">
    <source>
        <dbReference type="Proteomes" id="UP000053271"/>
    </source>
</evidence>
<evidence type="ECO:0000313" key="2">
    <source>
        <dbReference type="EMBL" id="KUN40382.1"/>
    </source>
</evidence>
<sequence length="164" mass="18157">MHQSPLKAHVRLDTHPAHPSAVTASLTGTHHRTAQAMLAARGFEQFDEHTMALARIDHEEPYWADQATQALNAEGITTEITPSLSRMPIPDRIHRVRSPRGRQVINRSGRGRSVKMHGSFRTGGARLSPLTVGRSGSVPARMSVPRFSVNSKWKKGDWSLRGDL</sequence>
<dbReference type="Proteomes" id="UP000053271">
    <property type="component" value="Unassembled WGS sequence"/>
</dbReference>
<comment type="caution">
    <text evidence="2">The sequence shown here is derived from an EMBL/GenBank/DDBJ whole genome shotgun (WGS) entry which is preliminary data.</text>
</comment>
<proteinExistence type="predicted"/>
<name>A0A101R2B8_9ACTN</name>